<evidence type="ECO:0000256" key="3">
    <source>
        <dbReference type="ARBA" id="ARBA00023172"/>
    </source>
</evidence>
<feature type="domain" description="Recombinase" evidence="8">
    <location>
        <begin position="160"/>
        <end position="279"/>
    </location>
</feature>
<evidence type="ECO:0000256" key="4">
    <source>
        <dbReference type="PIRSR" id="PIRSR606118-50"/>
    </source>
</evidence>
<evidence type="ECO:0000256" key="6">
    <source>
        <dbReference type="SAM" id="Coils"/>
    </source>
</evidence>
<evidence type="ECO:0000256" key="2">
    <source>
        <dbReference type="ARBA" id="ARBA00023125"/>
    </source>
</evidence>
<dbReference type="Proteomes" id="UP000005257">
    <property type="component" value="Chromosome"/>
</dbReference>
<gene>
    <name evidence="9" type="ORF">BTF1_25850</name>
</gene>
<dbReference type="InterPro" id="IPR006118">
    <property type="entry name" value="Recombinase_CS"/>
</dbReference>
<evidence type="ECO:0000259" key="8">
    <source>
        <dbReference type="PROSITE" id="PS51737"/>
    </source>
</evidence>
<dbReference type="Gene3D" id="3.90.1750.20">
    <property type="entry name" value="Putative Large Serine Recombinase, Chain B, Domain 2"/>
    <property type="match status" value="1"/>
</dbReference>
<dbReference type="PANTHER" id="PTHR30461">
    <property type="entry name" value="DNA-INVERTASE FROM LAMBDOID PROPHAGE"/>
    <property type="match status" value="1"/>
</dbReference>
<dbReference type="InterPro" id="IPR050639">
    <property type="entry name" value="SSR_resolvase"/>
</dbReference>
<proteinExistence type="predicted"/>
<dbReference type="PROSITE" id="PS51736">
    <property type="entry name" value="RECOMBINASES_3"/>
    <property type="match status" value="1"/>
</dbReference>
<evidence type="ECO:0000313" key="9">
    <source>
        <dbReference type="EMBL" id="AFQ29332.1"/>
    </source>
</evidence>
<dbReference type="InterPro" id="IPR025827">
    <property type="entry name" value="Zn_ribbon_recom_dom"/>
</dbReference>
<dbReference type="KEGG" id="btn:BTF1_25850"/>
<organism evidence="9 10">
    <name type="scientific">Bacillus thuringiensis HD-789</name>
    <dbReference type="NCBI Taxonomy" id="1217737"/>
    <lineage>
        <taxon>Bacteria</taxon>
        <taxon>Bacillati</taxon>
        <taxon>Bacillota</taxon>
        <taxon>Bacilli</taxon>
        <taxon>Bacillales</taxon>
        <taxon>Bacillaceae</taxon>
        <taxon>Bacillus</taxon>
        <taxon>Bacillus cereus group</taxon>
    </lineage>
</organism>
<feature type="domain" description="Resolvase/invertase-type recombinase catalytic" evidence="7">
    <location>
        <begin position="6"/>
        <end position="153"/>
    </location>
</feature>
<dbReference type="InterPro" id="IPR036162">
    <property type="entry name" value="Resolvase-like_N_sf"/>
</dbReference>
<dbReference type="RefSeq" id="WP_001036909.1">
    <property type="nucleotide sequence ID" value="NC_018508.1"/>
</dbReference>
<dbReference type="Gene3D" id="3.40.50.1390">
    <property type="entry name" value="Resolvase, N-terminal catalytic domain"/>
    <property type="match status" value="1"/>
</dbReference>
<dbReference type="GO" id="GO:0000150">
    <property type="term" value="F:DNA strand exchange activity"/>
    <property type="evidence" value="ECO:0007669"/>
    <property type="project" value="InterPro"/>
</dbReference>
<feature type="coiled-coil region" evidence="6">
    <location>
        <begin position="385"/>
        <end position="440"/>
    </location>
</feature>
<protein>
    <submittedName>
        <fullName evidence="9">Resolvase domain protein</fullName>
    </submittedName>
</protein>
<accession>A0A9W3JTG8</accession>
<sequence>MNKKVKAGIYIRVSTEEQKQGHSLEAQESMLKEFADRKGYEIYDVYNDGGYSGKNFNRPEIQRLLRDLKDDKIDVILVWKVDRLSRNNTDVMSLIDTELTPRKKNLIITSIDMDSSSPTGHMFISLLSTFARYERATIIDRVKAGMQKRAEKGYWNGGLILGYDSVDKKLIINENESEIVREIFQLRAEGKGYKFIVNILNDKGIKTKTGKNFSIPAIKVIVNNYIYNGKMVWKKHQDWNTRRRTGKSEPIIVEGIHDAIIDEGLWTRVQKVNELQKNSFSSNRNFNGNFLLTGILKCPKCGAGTVMSKTKKRNSDDYHLYYMCQAYHNKGSSVCSANLIRKDQVEQQVLNIISLLVNENDIINALIDELNSDNNKTNESHIAHIKMLKKQLGKAYDKRKKLDNDYFEGNIEGSTYNRLMNELQLDINKLKRNVRESESEIIKNDSTINKEEVIYALGNFNKLFKIVNDEEKKLLIRSLIREVQMEANRKDVKEITFWFLPSSVLPSNKVRRTVSQVIVKRKWEIEICY</sequence>
<reference evidence="9 10" key="1">
    <citation type="journal article" date="2013" name="Genome Announc.">
        <title>Complete Genome Sequence of Bacillus thuringiensis Serovar Israelensis Strain HD-789.</title>
        <authorList>
            <person name="Doggett N.A."/>
            <person name="Stubben C.J."/>
            <person name="Chertkov O."/>
            <person name="Bruce D.C."/>
            <person name="Detter J.C."/>
            <person name="Johnson S.L."/>
            <person name="Han C.S."/>
        </authorList>
    </citation>
    <scope>NUCLEOTIDE SEQUENCE [LARGE SCALE GENOMIC DNA]</scope>
    <source>
        <strain evidence="9 10">HD-789</strain>
    </source>
</reference>
<dbReference type="EMBL" id="CP003763">
    <property type="protein sequence ID" value="AFQ29332.1"/>
    <property type="molecule type" value="Genomic_DNA"/>
</dbReference>
<keyword evidence="2" id="KW-0238">DNA-binding</keyword>
<evidence type="ECO:0000313" key="10">
    <source>
        <dbReference type="Proteomes" id="UP000005257"/>
    </source>
</evidence>
<feature type="active site" description="O-(5'-phospho-DNA)-serine intermediate" evidence="4 5">
    <location>
        <position position="14"/>
    </location>
</feature>
<dbReference type="SUPFAM" id="SSF53041">
    <property type="entry name" value="Resolvase-like"/>
    <property type="match status" value="1"/>
</dbReference>
<dbReference type="SMART" id="SM00857">
    <property type="entry name" value="Resolvase"/>
    <property type="match status" value="1"/>
</dbReference>
<keyword evidence="1" id="KW-0229">DNA integration</keyword>
<dbReference type="Pfam" id="PF07508">
    <property type="entry name" value="Recombinase"/>
    <property type="match status" value="1"/>
</dbReference>
<evidence type="ECO:0000259" key="7">
    <source>
        <dbReference type="PROSITE" id="PS51736"/>
    </source>
</evidence>
<evidence type="ECO:0000256" key="1">
    <source>
        <dbReference type="ARBA" id="ARBA00022908"/>
    </source>
</evidence>
<dbReference type="InterPro" id="IPR011109">
    <property type="entry name" value="DNA_bind_recombinase_dom"/>
</dbReference>
<dbReference type="PROSITE" id="PS00397">
    <property type="entry name" value="RECOMBINASES_1"/>
    <property type="match status" value="1"/>
</dbReference>
<dbReference type="InterPro" id="IPR038109">
    <property type="entry name" value="DNA_bind_recomb_sf"/>
</dbReference>
<dbReference type="PROSITE" id="PS51737">
    <property type="entry name" value="RECOMBINASE_DNA_BIND"/>
    <property type="match status" value="1"/>
</dbReference>
<dbReference type="AlphaFoldDB" id="A0A9W3JTG8"/>
<dbReference type="InterPro" id="IPR006119">
    <property type="entry name" value="Resolv_N"/>
</dbReference>
<keyword evidence="6" id="KW-0175">Coiled coil</keyword>
<evidence type="ECO:0000256" key="5">
    <source>
        <dbReference type="PROSITE-ProRule" id="PRU10137"/>
    </source>
</evidence>
<dbReference type="Pfam" id="PF00239">
    <property type="entry name" value="Resolvase"/>
    <property type="match status" value="1"/>
</dbReference>
<dbReference type="GO" id="GO:0003677">
    <property type="term" value="F:DNA binding"/>
    <property type="evidence" value="ECO:0007669"/>
    <property type="project" value="UniProtKB-KW"/>
</dbReference>
<dbReference type="PANTHER" id="PTHR30461:SF23">
    <property type="entry name" value="DNA RECOMBINASE-RELATED"/>
    <property type="match status" value="1"/>
</dbReference>
<dbReference type="GO" id="GO:0015074">
    <property type="term" value="P:DNA integration"/>
    <property type="evidence" value="ECO:0007669"/>
    <property type="project" value="UniProtKB-KW"/>
</dbReference>
<name>A0A9W3JTG8_BACTU</name>
<keyword evidence="3" id="KW-0233">DNA recombination</keyword>
<dbReference type="CDD" id="cd00338">
    <property type="entry name" value="Ser_Recombinase"/>
    <property type="match status" value="1"/>
</dbReference>
<dbReference type="Pfam" id="PF13408">
    <property type="entry name" value="Zn_ribbon_recom"/>
    <property type="match status" value="1"/>
</dbReference>